<feature type="region of interest" description="Disordered" evidence="1">
    <location>
        <begin position="52"/>
        <end position="130"/>
    </location>
</feature>
<evidence type="ECO:0000256" key="2">
    <source>
        <dbReference type="SAM" id="Phobius"/>
    </source>
</evidence>
<feature type="transmembrane region" description="Helical" evidence="2">
    <location>
        <begin position="12"/>
        <end position="32"/>
    </location>
</feature>
<sequence>MMFTELLAETEFPAQAILFAIVIIFSFLKWLFEKIFGKKEADEDPSHLEDLYEQYREEIRQRQTATPQTTTQTEQAPQLSPAQPSPPPIPAATSSSPRYSLEDIERARKKRLESSTSPTPQTTTKRKKRHYLHKHLKQKNSLRQALIVKQILDKPKAYEY</sequence>
<dbReference type="RefSeq" id="WP_377090166.1">
    <property type="nucleotide sequence ID" value="NZ_JBHSJL010000014.1"/>
</dbReference>
<evidence type="ECO:0000313" key="4">
    <source>
        <dbReference type="Proteomes" id="UP001597389"/>
    </source>
</evidence>
<comment type="caution">
    <text evidence="3">The sequence shown here is derived from an EMBL/GenBank/DDBJ whole genome shotgun (WGS) entry which is preliminary data.</text>
</comment>
<keyword evidence="2" id="KW-0472">Membrane</keyword>
<accession>A0ABW4Z7I7</accession>
<gene>
    <name evidence="3" type="ORF">ACFSW8_03430</name>
</gene>
<organism evidence="3 4">
    <name type="scientific">Rubritalea tangerina</name>
    <dbReference type="NCBI Taxonomy" id="430798"/>
    <lineage>
        <taxon>Bacteria</taxon>
        <taxon>Pseudomonadati</taxon>
        <taxon>Verrucomicrobiota</taxon>
        <taxon>Verrucomicrobiia</taxon>
        <taxon>Verrucomicrobiales</taxon>
        <taxon>Rubritaleaceae</taxon>
        <taxon>Rubritalea</taxon>
    </lineage>
</organism>
<dbReference type="EMBL" id="JBHUJB010000015">
    <property type="protein sequence ID" value="MFD2157946.1"/>
    <property type="molecule type" value="Genomic_DNA"/>
</dbReference>
<evidence type="ECO:0000313" key="3">
    <source>
        <dbReference type="EMBL" id="MFD2157946.1"/>
    </source>
</evidence>
<dbReference type="Proteomes" id="UP001597389">
    <property type="component" value="Unassembled WGS sequence"/>
</dbReference>
<keyword evidence="4" id="KW-1185">Reference proteome</keyword>
<keyword evidence="2" id="KW-1133">Transmembrane helix</keyword>
<feature type="compositionally biased region" description="Basic and acidic residues" evidence="1">
    <location>
        <begin position="52"/>
        <end position="61"/>
    </location>
</feature>
<proteinExistence type="predicted"/>
<feature type="compositionally biased region" description="Low complexity" evidence="1">
    <location>
        <begin position="114"/>
        <end position="123"/>
    </location>
</feature>
<keyword evidence="2" id="KW-0812">Transmembrane</keyword>
<name>A0ABW4Z7I7_9BACT</name>
<evidence type="ECO:0000256" key="1">
    <source>
        <dbReference type="SAM" id="MobiDB-lite"/>
    </source>
</evidence>
<reference evidence="4" key="1">
    <citation type="journal article" date="2019" name="Int. J. Syst. Evol. Microbiol.">
        <title>The Global Catalogue of Microorganisms (GCM) 10K type strain sequencing project: providing services to taxonomists for standard genome sequencing and annotation.</title>
        <authorList>
            <consortium name="The Broad Institute Genomics Platform"/>
            <consortium name="The Broad Institute Genome Sequencing Center for Infectious Disease"/>
            <person name="Wu L."/>
            <person name="Ma J."/>
        </authorList>
    </citation>
    <scope>NUCLEOTIDE SEQUENCE [LARGE SCALE GENOMIC DNA]</scope>
    <source>
        <strain evidence="4">CCUG 57942</strain>
    </source>
</reference>
<protein>
    <submittedName>
        <fullName evidence="3">Uncharacterized protein</fullName>
    </submittedName>
</protein>
<feature type="compositionally biased region" description="Low complexity" evidence="1">
    <location>
        <begin position="62"/>
        <end position="82"/>
    </location>
</feature>